<dbReference type="EMBL" id="KZ303854">
    <property type="protein sequence ID" value="PHZ10733.1"/>
    <property type="molecule type" value="Genomic_DNA"/>
</dbReference>
<dbReference type="InterPro" id="IPR036396">
    <property type="entry name" value="Cyt_P450_sf"/>
</dbReference>
<dbReference type="PRINTS" id="PR00385">
    <property type="entry name" value="P450"/>
</dbReference>
<dbReference type="GO" id="GO:0016705">
    <property type="term" value="F:oxidoreductase activity, acting on paired donors, with incorporation or reduction of molecular oxygen"/>
    <property type="evidence" value="ECO:0007669"/>
    <property type="project" value="InterPro"/>
</dbReference>
<dbReference type="PANTHER" id="PTHR46300:SF2">
    <property type="entry name" value="CYTOCHROME P450 MONOOXYGENASE ALNH-RELATED"/>
    <property type="match status" value="1"/>
</dbReference>
<evidence type="ECO:0000256" key="3">
    <source>
        <dbReference type="ARBA" id="ARBA00023004"/>
    </source>
</evidence>
<dbReference type="SUPFAM" id="SSF48264">
    <property type="entry name" value="Cytochrome P450"/>
    <property type="match status" value="1"/>
</dbReference>
<evidence type="ECO:0000256" key="4">
    <source>
        <dbReference type="ARBA" id="ARBA00023033"/>
    </source>
</evidence>
<dbReference type="AlphaFoldDB" id="A0A2G4SPP4"/>
<dbReference type="STRING" id="1340429.A0A2G4SPP4"/>
<sequence length="536" mass="61312">MRQSFFSFKNFTYPLLIMNTQTFDMLIGPSRTKSVLGVAIASVTVIVLFKRAIGIRRGSTSEFKNIPMPKGKYFYLGHIPFIARNSGKAMLKWHDECGPVYRIKMGVQNWLFIGDPQMAHDIFVTKGSFTSNRPHCTFLSLLNGNRQSAVLFAENEHWKYARATLNTILSPRSINSLSHTLENEIGRSIDLMIKDAQTLGEIDPMIYIRLTTMNVFLVLAFSISGARSVDDPLYSKMNRVVEKSVSFLDPALDISNMLPLWKFFDFFSSKEHQMTEYLENELKPFIRSIIERARASEKDNLMKKLDEAKDQDKLDETHIEALIAETLFAAIDTVSVTTTWAVAYLCNHPKVQEKMYQEIDTFVKKHGRIPSFTDRAELPYCFSFQKECLRFRPPGFTGIPHKVSKDIVYKDCVIPKDTLIIASASVLNRRADMLKNADQFIPERYIEDTRSISACNSMHTTKRTDITFGFGRRTCPGSYMAEREIFSMLVELVSKCTIKPILSSKGIPVYPKLDEYIDESVIAPPAQFKFRLLTWT</sequence>
<evidence type="ECO:0000313" key="7">
    <source>
        <dbReference type="EMBL" id="PHZ10733.1"/>
    </source>
</evidence>
<keyword evidence="4 6" id="KW-0503">Monooxygenase</keyword>
<evidence type="ECO:0000256" key="1">
    <source>
        <dbReference type="ARBA" id="ARBA00022723"/>
    </source>
</evidence>
<dbReference type="GO" id="GO:0004497">
    <property type="term" value="F:monooxygenase activity"/>
    <property type="evidence" value="ECO:0007669"/>
    <property type="project" value="UniProtKB-KW"/>
</dbReference>
<evidence type="ECO:0000313" key="8">
    <source>
        <dbReference type="Proteomes" id="UP000242254"/>
    </source>
</evidence>
<keyword evidence="5 6" id="KW-0349">Heme</keyword>
<dbReference type="InterPro" id="IPR050364">
    <property type="entry name" value="Cytochrome_P450_fung"/>
</dbReference>
<comment type="cofactor">
    <cofactor evidence="5">
        <name>heme</name>
        <dbReference type="ChEBI" id="CHEBI:30413"/>
    </cofactor>
</comment>
<proteinExistence type="inferred from homology"/>
<evidence type="ECO:0000256" key="6">
    <source>
        <dbReference type="RuleBase" id="RU000461"/>
    </source>
</evidence>
<dbReference type="PRINTS" id="PR00463">
    <property type="entry name" value="EP450I"/>
</dbReference>
<keyword evidence="1 5" id="KW-0479">Metal-binding</keyword>
<dbReference type="Pfam" id="PF00067">
    <property type="entry name" value="p450"/>
    <property type="match status" value="1"/>
</dbReference>
<dbReference type="GO" id="GO:0005506">
    <property type="term" value="F:iron ion binding"/>
    <property type="evidence" value="ECO:0007669"/>
    <property type="project" value="InterPro"/>
</dbReference>
<dbReference type="Gene3D" id="1.10.630.10">
    <property type="entry name" value="Cytochrome P450"/>
    <property type="match status" value="1"/>
</dbReference>
<comment type="similarity">
    <text evidence="6">Belongs to the cytochrome P450 family.</text>
</comment>
<keyword evidence="3 5" id="KW-0408">Iron</keyword>
<dbReference type="PROSITE" id="PS00086">
    <property type="entry name" value="CYTOCHROME_P450"/>
    <property type="match status" value="1"/>
</dbReference>
<organism evidence="7 8">
    <name type="scientific">Rhizopus microsporus ATCC 52813</name>
    <dbReference type="NCBI Taxonomy" id="1340429"/>
    <lineage>
        <taxon>Eukaryota</taxon>
        <taxon>Fungi</taxon>
        <taxon>Fungi incertae sedis</taxon>
        <taxon>Mucoromycota</taxon>
        <taxon>Mucoromycotina</taxon>
        <taxon>Mucoromycetes</taxon>
        <taxon>Mucorales</taxon>
        <taxon>Mucorineae</taxon>
        <taxon>Rhizopodaceae</taxon>
        <taxon>Rhizopus</taxon>
    </lineage>
</organism>
<evidence type="ECO:0000256" key="5">
    <source>
        <dbReference type="PIRSR" id="PIRSR602401-1"/>
    </source>
</evidence>
<protein>
    <submittedName>
        <fullName evidence="7">Cytochrome P450</fullName>
    </submittedName>
</protein>
<keyword evidence="2 6" id="KW-0560">Oxidoreductase</keyword>
<dbReference type="InterPro" id="IPR017972">
    <property type="entry name" value="Cyt_P450_CS"/>
</dbReference>
<dbReference type="RefSeq" id="XP_023464441.1">
    <property type="nucleotide sequence ID" value="XM_023613989.1"/>
</dbReference>
<dbReference type="InterPro" id="IPR002401">
    <property type="entry name" value="Cyt_P450_E_grp-I"/>
</dbReference>
<reference evidence="7 8" key="1">
    <citation type="journal article" date="2016" name="Proc. Natl. Acad. Sci. U.S.A.">
        <title>Lipid metabolic changes in an early divergent fungus govern the establishment of a mutualistic symbiosis with endobacteria.</title>
        <authorList>
            <person name="Lastovetsky O.A."/>
            <person name="Gaspar M.L."/>
            <person name="Mondo S.J."/>
            <person name="LaButti K.M."/>
            <person name="Sandor L."/>
            <person name="Grigoriev I.V."/>
            <person name="Henry S.A."/>
            <person name="Pawlowska T.E."/>
        </authorList>
    </citation>
    <scope>NUCLEOTIDE SEQUENCE [LARGE SCALE GENOMIC DNA]</scope>
    <source>
        <strain evidence="7 8">ATCC 52813</strain>
    </source>
</reference>
<name>A0A2G4SPP4_RHIZD</name>
<dbReference type="InterPro" id="IPR001128">
    <property type="entry name" value="Cyt_P450"/>
</dbReference>
<dbReference type="GO" id="GO:0020037">
    <property type="term" value="F:heme binding"/>
    <property type="evidence" value="ECO:0007669"/>
    <property type="project" value="InterPro"/>
</dbReference>
<dbReference type="PANTHER" id="PTHR46300">
    <property type="entry name" value="P450, PUTATIVE (EUROFUNG)-RELATED-RELATED"/>
    <property type="match status" value="1"/>
</dbReference>
<dbReference type="Proteomes" id="UP000242254">
    <property type="component" value="Unassembled WGS sequence"/>
</dbReference>
<feature type="binding site" description="axial binding residue" evidence="5">
    <location>
        <position position="475"/>
    </location>
    <ligand>
        <name>heme</name>
        <dbReference type="ChEBI" id="CHEBI:30413"/>
    </ligand>
    <ligandPart>
        <name>Fe</name>
        <dbReference type="ChEBI" id="CHEBI:18248"/>
    </ligandPart>
</feature>
<dbReference type="GeneID" id="35444978"/>
<accession>A0A2G4SPP4</accession>
<gene>
    <name evidence="7" type="ORF">RHIMIDRAFT_293498</name>
</gene>
<keyword evidence="8" id="KW-1185">Reference proteome</keyword>
<evidence type="ECO:0000256" key="2">
    <source>
        <dbReference type="ARBA" id="ARBA00023002"/>
    </source>
</evidence>